<reference evidence="3" key="1">
    <citation type="journal article" date="2005" name="Nature">
        <title>The map-based sequence of the rice genome.</title>
        <authorList>
            <consortium name="International rice genome sequencing project (IRGSP)"/>
            <person name="Matsumoto T."/>
            <person name="Wu J."/>
            <person name="Kanamori H."/>
            <person name="Katayose Y."/>
            <person name="Fujisawa M."/>
            <person name="Namiki N."/>
            <person name="Mizuno H."/>
            <person name="Yamamoto K."/>
            <person name="Antonio B.A."/>
            <person name="Baba T."/>
            <person name="Sakata K."/>
            <person name="Nagamura Y."/>
            <person name="Aoki H."/>
            <person name="Arikawa K."/>
            <person name="Arita K."/>
            <person name="Bito T."/>
            <person name="Chiden Y."/>
            <person name="Fujitsuka N."/>
            <person name="Fukunaka R."/>
            <person name="Hamada M."/>
            <person name="Harada C."/>
            <person name="Hayashi A."/>
            <person name="Hijishita S."/>
            <person name="Honda M."/>
            <person name="Hosokawa S."/>
            <person name="Ichikawa Y."/>
            <person name="Idonuma A."/>
            <person name="Iijima M."/>
            <person name="Ikeda M."/>
            <person name="Ikeno M."/>
            <person name="Ito K."/>
            <person name="Ito S."/>
            <person name="Ito T."/>
            <person name="Ito Y."/>
            <person name="Ito Y."/>
            <person name="Iwabuchi A."/>
            <person name="Kamiya K."/>
            <person name="Karasawa W."/>
            <person name="Kurita K."/>
            <person name="Katagiri S."/>
            <person name="Kikuta A."/>
            <person name="Kobayashi H."/>
            <person name="Kobayashi N."/>
            <person name="Machita K."/>
            <person name="Maehara T."/>
            <person name="Masukawa M."/>
            <person name="Mizubayashi T."/>
            <person name="Mukai Y."/>
            <person name="Nagasaki H."/>
            <person name="Nagata Y."/>
            <person name="Naito S."/>
            <person name="Nakashima M."/>
            <person name="Nakama Y."/>
            <person name="Nakamichi Y."/>
            <person name="Nakamura M."/>
            <person name="Meguro A."/>
            <person name="Negishi M."/>
            <person name="Ohta I."/>
            <person name="Ohta T."/>
            <person name="Okamoto M."/>
            <person name="Ono N."/>
            <person name="Saji S."/>
            <person name="Sakaguchi M."/>
            <person name="Sakai K."/>
            <person name="Shibata M."/>
            <person name="Shimokawa T."/>
            <person name="Song J."/>
            <person name="Takazaki Y."/>
            <person name="Terasawa K."/>
            <person name="Tsugane M."/>
            <person name="Tsuji K."/>
            <person name="Ueda S."/>
            <person name="Waki K."/>
            <person name="Yamagata H."/>
            <person name="Yamamoto M."/>
            <person name="Yamamoto S."/>
            <person name="Yamane H."/>
            <person name="Yoshiki S."/>
            <person name="Yoshihara R."/>
            <person name="Yukawa K."/>
            <person name="Zhong H."/>
            <person name="Yano M."/>
            <person name="Yuan Q."/>
            <person name="Ouyang S."/>
            <person name="Liu J."/>
            <person name="Jones K.M."/>
            <person name="Gansberger K."/>
            <person name="Moffat K."/>
            <person name="Hill J."/>
            <person name="Bera J."/>
            <person name="Fadrosh D."/>
            <person name="Jin S."/>
            <person name="Johri S."/>
            <person name="Kim M."/>
            <person name="Overton L."/>
            <person name="Reardon M."/>
            <person name="Tsitrin T."/>
            <person name="Vuong H."/>
            <person name="Weaver B."/>
            <person name="Ciecko A."/>
            <person name="Tallon L."/>
            <person name="Jackson J."/>
            <person name="Pai G."/>
            <person name="Aken S.V."/>
            <person name="Utterback T."/>
            <person name="Reidmuller S."/>
            <person name="Feldblyum T."/>
            <person name="Hsiao J."/>
            <person name="Zismann V."/>
            <person name="Iobst S."/>
            <person name="de Vazeille A.R."/>
            <person name="Buell C.R."/>
            <person name="Ying K."/>
            <person name="Li Y."/>
            <person name="Lu T."/>
            <person name="Huang Y."/>
            <person name="Zhao Q."/>
            <person name="Feng Q."/>
            <person name="Zhang L."/>
            <person name="Zhu J."/>
            <person name="Weng Q."/>
            <person name="Mu J."/>
            <person name="Lu Y."/>
            <person name="Fan D."/>
            <person name="Liu Y."/>
            <person name="Guan J."/>
            <person name="Zhang Y."/>
            <person name="Yu S."/>
            <person name="Liu X."/>
            <person name="Zhang Y."/>
            <person name="Hong G."/>
            <person name="Han B."/>
            <person name="Choisne N."/>
            <person name="Demange N."/>
            <person name="Orjeda G."/>
            <person name="Samain S."/>
            <person name="Cattolico L."/>
            <person name="Pelletier E."/>
            <person name="Couloux A."/>
            <person name="Segurens B."/>
            <person name="Wincker P."/>
            <person name="D'Hont A."/>
            <person name="Scarpelli C."/>
            <person name="Weissenbach J."/>
            <person name="Salanoubat M."/>
            <person name="Quetier F."/>
            <person name="Yu Y."/>
            <person name="Kim H.R."/>
            <person name="Rambo T."/>
            <person name="Currie J."/>
            <person name="Collura K."/>
            <person name="Luo M."/>
            <person name="Yang T."/>
            <person name="Ammiraju J.S.S."/>
            <person name="Engler F."/>
            <person name="Soderlund C."/>
            <person name="Wing R.A."/>
            <person name="Palmer L.E."/>
            <person name="de la Bastide M."/>
            <person name="Spiegel L."/>
            <person name="Nascimento L."/>
            <person name="Zutavern T."/>
            <person name="O'Shaughnessy A."/>
            <person name="Dike S."/>
            <person name="Dedhia N."/>
            <person name="Preston R."/>
            <person name="Balija V."/>
            <person name="McCombie W.R."/>
            <person name="Chow T."/>
            <person name="Chen H."/>
            <person name="Chung M."/>
            <person name="Chen C."/>
            <person name="Shaw J."/>
            <person name="Wu H."/>
            <person name="Hsiao K."/>
            <person name="Chao Y."/>
            <person name="Chu M."/>
            <person name="Cheng C."/>
            <person name="Hour A."/>
            <person name="Lee P."/>
            <person name="Lin S."/>
            <person name="Lin Y."/>
            <person name="Liou J."/>
            <person name="Liu S."/>
            <person name="Hsing Y."/>
            <person name="Raghuvanshi S."/>
            <person name="Mohanty A."/>
            <person name="Bharti A.K."/>
            <person name="Gaur A."/>
            <person name="Gupta V."/>
            <person name="Kumar D."/>
            <person name="Ravi V."/>
            <person name="Vij S."/>
            <person name="Kapur A."/>
            <person name="Khurana P."/>
            <person name="Khurana P."/>
            <person name="Khurana J.P."/>
            <person name="Tyagi A.K."/>
            <person name="Gaikwad K."/>
            <person name="Singh A."/>
            <person name="Dalal V."/>
            <person name="Srivastava S."/>
            <person name="Dixit A."/>
            <person name="Pal A.K."/>
            <person name="Ghazi I.A."/>
            <person name="Yadav M."/>
            <person name="Pandit A."/>
            <person name="Bhargava A."/>
            <person name="Sureshbabu K."/>
            <person name="Batra K."/>
            <person name="Sharma T.R."/>
            <person name="Mohapatra T."/>
            <person name="Singh N.K."/>
            <person name="Messing J."/>
            <person name="Nelson A.B."/>
            <person name="Fuks G."/>
            <person name="Kavchok S."/>
            <person name="Keizer G."/>
            <person name="Linton E."/>
            <person name="Llaca V."/>
            <person name="Song R."/>
            <person name="Tanyolac B."/>
            <person name="Young S."/>
            <person name="Ho-Il K."/>
            <person name="Hahn J.H."/>
            <person name="Sangsakoo G."/>
            <person name="Vanavichit A."/>
            <person name="de Mattos Luiz.A.T."/>
            <person name="Zimmer P.D."/>
            <person name="Malone G."/>
            <person name="Dellagostin O."/>
            <person name="de Oliveira A.C."/>
            <person name="Bevan M."/>
            <person name="Bancroft I."/>
            <person name="Minx P."/>
            <person name="Cordum H."/>
            <person name="Wilson R."/>
            <person name="Cheng Z."/>
            <person name="Jin W."/>
            <person name="Jiang J."/>
            <person name="Leong S.A."/>
            <person name="Iwama H."/>
            <person name="Gojobori T."/>
            <person name="Itoh T."/>
            <person name="Niimura Y."/>
            <person name="Fujii Y."/>
            <person name="Habara T."/>
            <person name="Sakai H."/>
            <person name="Sato Y."/>
            <person name="Wilson G."/>
            <person name="Kumar K."/>
            <person name="McCouch S."/>
            <person name="Juretic N."/>
            <person name="Hoen D."/>
            <person name="Wright S."/>
            <person name="Bruskiewich R."/>
            <person name="Bureau T."/>
            <person name="Miyao A."/>
            <person name="Hirochika H."/>
            <person name="Nishikawa T."/>
            <person name="Kadowaki K."/>
            <person name="Sugiura M."/>
            <person name="Burr B."/>
            <person name="Sasaki T."/>
        </authorList>
    </citation>
    <scope>NUCLEOTIDE SEQUENCE [LARGE SCALE GENOMIC DNA]</scope>
    <source>
        <strain evidence="3">cv. Nipponbare</strain>
    </source>
</reference>
<evidence type="ECO:0000313" key="2">
    <source>
        <dbReference type="EMBL" id="BAD69361.1"/>
    </source>
</evidence>
<reference evidence="3" key="2">
    <citation type="journal article" date="2008" name="Nucleic Acids Res.">
        <title>The rice annotation project database (RAP-DB): 2008 update.</title>
        <authorList>
            <consortium name="The rice annotation project (RAP)"/>
        </authorList>
    </citation>
    <scope>GENOME REANNOTATION</scope>
    <source>
        <strain evidence="3">cv. Nipponbare</strain>
    </source>
</reference>
<evidence type="ECO:0000256" key="1">
    <source>
        <dbReference type="SAM" id="MobiDB-lite"/>
    </source>
</evidence>
<proteinExistence type="predicted"/>
<dbReference type="AlphaFoldDB" id="Q5VMG4"/>
<accession>Q5VMG4</accession>
<dbReference type="EMBL" id="AP006751">
    <property type="protein sequence ID" value="BAD69361.1"/>
    <property type="molecule type" value="Genomic_DNA"/>
</dbReference>
<name>Q5VMG4_ORYSJ</name>
<organism evidence="2 3">
    <name type="scientific">Oryza sativa subsp. japonica</name>
    <name type="common">Rice</name>
    <dbReference type="NCBI Taxonomy" id="39947"/>
    <lineage>
        <taxon>Eukaryota</taxon>
        <taxon>Viridiplantae</taxon>
        <taxon>Streptophyta</taxon>
        <taxon>Embryophyta</taxon>
        <taxon>Tracheophyta</taxon>
        <taxon>Spermatophyta</taxon>
        <taxon>Magnoliopsida</taxon>
        <taxon>Liliopsida</taxon>
        <taxon>Poales</taxon>
        <taxon>Poaceae</taxon>
        <taxon>BOP clade</taxon>
        <taxon>Oryzoideae</taxon>
        <taxon>Oryzeae</taxon>
        <taxon>Oryzinae</taxon>
        <taxon>Oryza</taxon>
        <taxon>Oryza sativa</taxon>
    </lineage>
</organism>
<feature type="region of interest" description="Disordered" evidence="1">
    <location>
        <begin position="1"/>
        <end position="27"/>
    </location>
</feature>
<gene>
    <name evidence="2" type="primary">B1460A05.3</name>
</gene>
<evidence type="ECO:0000313" key="3">
    <source>
        <dbReference type="Proteomes" id="UP000000763"/>
    </source>
</evidence>
<protein>
    <recommendedName>
        <fullName evidence="4">DUF834 domain-containing protein</fullName>
    </recommendedName>
</protein>
<dbReference type="Proteomes" id="UP000000763">
    <property type="component" value="Chromosome 6"/>
</dbReference>
<evidence type="ECO:0008006" key="4">
    <source>
        <dbReference type="Google" id="ProtNLM"/>
    </source>
</evidence>
<sequence>MANGDGEPREDDGHRRKGFGGLNSPEREGMQILATKLDGQGVAGVELSLVNLTAATAQCGGDPSGG</sequence>